<protein>
    <submittedName>
        <fullName evidence="3">170 kDa surface lectin, putative</fullName>
    </submittedName>
</protein>
<dbReference type="AlphaFoldDB" id="A0A0A1UGS5"/>
<organism evidence="3 4">
    <name type="scientific">Entamoeba invadens IP1</name>
    <dbReference type="NCBI Taxonomy" id="370355"/>
    <lineage>
        <taxon>Eukaryota</taxon>
        <taxon>Amoebozoa</taxon>
        <taxon>Evosea</taxon>
        <taxon>Archamoebae</taxon>
        <taxon>Mastigamoebida</taxon>
        <taxon>Entamoebidae</taxon>
        <taxon>Entamoeba</taxon>
    </lineage>
</organism>
<feature type="signal peptide" evidence="2">
    <location>
        <begin position="1"/>
        <end position="15"/>
    </location>
</feature>
<dbReference type="EMBL" id="KB206169">
    <property type="protein sequence ID" value="ELP95109.1"/>
    <property type="molecule type" value="Genomic_DNA"/>
</dbReference>
<dbReference type="SUPFAM" id="SSF53300">
    <property type="entry name" value="vWA-like"/>
    <property type="match status" value="1"/>
</dbReference>
<accession>A0A0A1UGS5</accession>
<dbReference type="GO" id="GO:0030246">
    <property type="term" value="F:carbohydrate binding"/>
    <property type="evidence" value="ECO:0007669"/>
    <property type="project" value="UniProtKB-KW"/>
</dbReference>
<keyword evidence="1" id="KW-0812">Transmembrane</keyword>
<dbReference type="InterPro" id="IPR036465">
    <property type="entry name" value="vWFA_dom_sf"/>
</dbReference>
<evidence type="ECO:0000256" key="1">
    <source>
        <dbReference type="SAM" id="Phobius"/>
    </source>
</evidence>
<feature type="chain" id="PRO_5012768437" evidence="2">
    <location>
        <begin position="16"/>
        <end position="1204"/>
    </location>
</feature>
<dbReference type="VEuPathDB" id="AmoebaDB:EIN_254730"/>
<evidence type="ECO:0000256" key="2">
    <source>
        <dbReference type="SAM" id="SignalP"/>
    </source>
</evidence>
<feature type="transmembrane region" description="Helical" evidence="1">
    <location>
        <begin position="1140"/>
        <end position="1164"/>
    </location>
</feature>
<proteinExistence type="predicted"/>
<keyword evidence="3" id="KW-0430">Lectin</keyword>
<dbReference type="OMA" id="ARCICPM"/>
<keyword evidence="2" id="KW-0732">Signal</keyword>
<dbReference type="OrthoDB" id="88467at2759"/>
<reference evidence="3 4" key="1">
    <citation type="submission" date="2012-10" db="EMBL/GenBank/DDBJ databases">
        <authorList>
            <person name="Zafar N."/>
            <person name="Inman J."/>
            <person name="Hall N."/>
            <person name="Lorenzi H."/>
            <person name="Caler E."/>
        </authorList>
    </citation>
    <scope>NUCLEOTIDE SEQUENCE [LARGE SCALE GENOMIC DNA]</scope>
    <source>
        <strain evidence="3 4">IP1</strain>
    </source>
</reference>
<sequence length="1204" mass="133935">MYLLFTLAFGLFASAISLNEFTGTVDIQDPGRMGMGKNAASWVRSYSQKYEVFYYLTMQPWRHMEWTTIDKNMPATDNLNDIYTQIVFNQDYGYDKDDTTGVNMCRKKIGYPMRKFVIDWSLVPSDTSRIEKSTINGLTCYKYAARPPLQNVYLLEKVYNNSNAYGEGYTPCRLDFIGGKSITFRSASEYTPTFVNEFQANNITKCKRSAIYPIQSDIAVGLMINLDSTNTLRSFMNSIASSFIEQFSSSTKFSIYANSRSVYKSTNLLSKSEAKTFLNQITSLAASSAEEGLKYVYSQIANFKGKNLVFLTKSSSSSEQYINSVLNKGTSGNMNMTVYVVNYDSSVEEEYNLQKLVDKGEHYIKIDSQNMDGDMKMLYNTIIANMTELCDRTKCNGFCDGGARCICPMCCHNKCYYTKCETSTGTCVKFPTEAPMLKLKCSSSDCLGDYQCDEEFGCVLKTIKPQCQTSVKCLAPYCQGNTCLFKDNCQADAKPSSDGYCHTYKCNQGSGECVSNAVTDYNKCPTTKGKCQEFYCDSNAQCKTQPKQCVKVSPYQENPCYIATCDETSGTCLTKLNCDSNRPVCGTNGGSCKCNENTNYQCQCQNDGTCNTNEVCDLTGSSPECNGTLNKCGITGNLEWKGCYKTVCKYDSTNGTYYTEQEEYKCDTYTIPEECKGLVKYICSGEKECNRVTTDSANEQCLDCVDGKKVDKCEGKTTSQGVPLTCQSGECKEPPTFNCSDLFKNTTNPLKLCEKNYQWKYENGICFVEVIDPSLVLNNCEYCEYDNIFTKPAQYIELKCDAKKNPNGIPYGCDKGKCVIEDYDCSKHEDFPTNCKDIYDYKLITTGEYDDYKCEWNINEVKYKSTCQLCDLTVVGGKIYDKCALQSTEELDVKCNTIDGECDYHSDCKKEKCFIKTSSPNGNCDVVTTTSICPENVPEKDGEVVCKKSTCSADGQSCSVAYDDTICASSTAEIGCSYLPGTCNRISGYCDKVAITECSQGKDAATRMCDNKCFAYNCTEKLVDNKLTHEWITIKDYVAQAERMSNKCLTATCDAVTGEIMTETVTCDIDAEFPNMSKYAKLCFYCECSVVSESGWVLAMFSDYENNTFSLDACGNCIVNGEIQDKTATCVLYNQVDNKAAIAAATTVAAVVAALVIGLVIIGITIKKTYDVVRNAMKNTVDNAVVNPQFIEKDSNAQNANFET</sequence>
<keyword evidence="4" id="KW-1185">Reference proteome</keyword>
<dbReference type="GeneID" id="14893872"/>
<gene>
    <name evidence="3" type="ORF">EIN_254730</name>
</gene>
<evidence type="ECO:0000313" key="4">
    <source>
        <dbReference type="Proteomes" id="UP000014680"/>
    </source>
</evidence>
<keyword evidence="1" id="KW-0472">Membrane</keyword>
<dbReference type="Proteomes" id="UP000014680">
    <property type="component" value="Unassembled WGS sequence"/>
</dbReference>
<name>A0A0A1UGS5_ENTIV</name>
<keyword evidence="1" id="KW-1133">Transmembrane helix</keyword>
<dbReference type="Gene3D" id="3.40.50.410">
    <property type="entry name" value="von Willebrand factor, type A domain"/>
    <property type="match status" value="1"/>
</dbReference>
<dbReference type="KEGG" id="eiv:EIN_254730"/>
<evidence type="ECO:0000313" key="3">
    <source>
        <dbReference type="EMBL" id="ELP95109.1"/>
    </source>
</evidence>
<dbReference type="RefSeq" id="XP_004261880.1">
    <property type="nucleotide sequence ID" value="XM_004261832.1"/>
</dbReference>